<feature type="domain" description="Peptidase S1" evidence="3">
    <location>
        <begin position="590"/>
        <end position="944"/>
    </location>
</feature>
<dbReference type="GO" id="GO:0004252">
    <property type="term" value="F:serine-type endopeptidase activity"/>
    <property type="evidence" value="ECO:0007669"/>
    <property type="project" value="InterPro"/>
</dbReference>
<dbReference type="EMBL" id="HG994580">
    <property type="protein sequence ID" value="CAF2770537.1"/>
    <property type="molecule type" value="Genomic_DNA"/>
</dbReference>
<dbReference type="InterPro" id="IPR018114">
    <property type="entry name" value="TRYPSIN_HIS"/>
</dbReference>
<dbReference type="PANTHER" id="PTHR24253:SF153">
    <property type="entry name" value="SERINE PROTEASE HEPSIN"/>
    <property type="match status" value="1"/>
</dbReference>
<evidence type="ECO:0000313" key="5">
    <source>
        <dbReference type="Proteomes" id="UP000675881"/>
    </source>
</evidence>
<feature type="region of interest" description="Disordered" evidence="2">
    <location>
        <begin position="255"/>
        <end position="284"/>
    </location>
</feature>
<dbReference type="Pfam" id="PF08763">
    <property type="entry name" value="Ca_chan_IQ"/>
    <property type="match status" value="1"/>
</dbReference>
<keyword evidence="5" id="KW-1185">Reference proteome</keyword>
<dbReference type="Pfam" id="PF00089">
    <property type="entry name" value="Trypsin"/>
    <property type="match status" value="2"/>
</dbReference>
<dbReference type="SUPFAM" id="SSF50494">
    <property type="entry name" value="Trypsin-like serine proteases"/>
    <property type="match status" value="2"/>
</dbReference>
<feature type="region of interest" description="Disordered" evidence="2">
    <location>
        <begin position="201"/>
        <end position="228"/>
    </location>
</feature>
<feature type="compositionally biased region" description="Low complexity" evidence="2">
    <location>
        <begin position="263"/>
        <end position="278"/>
    </location>
</feature>
<dbReference type="Proteomes" id="UP000675881">
    <property type="component" value="Chromosome 1"/>
</dbReference>
<gene>
    <name evidence="4" type="ORF">LSAA_963</name>
</gene>
<dbReference type="OrthoDB" id="7863612at2759"/>
<feature type="region of interest" description="Disordered" evidence="2">
    <location>
        <begin position="309"/>
        <end position="329"/>
    </location>
</feature>
<feature type="domain" description="Peptidase S1" evidence="3">
    <location>
        <begin position="983"/>
        <end position="1467"/>
    </location>
</feature>
<evidence type="ECO:0000313" key="4">
    <source>
        <dbReference type="EMBL" id="CAF2770537.1"/>
    </source>
</evidence>
<dbReference type="PANTHER" id="PTHR24253">
    <property type="entry name" value="TRANSMEMBRANE PROTEASE SERINE"/>
    <property type="match status" value="1"/>
</dbReference>
<dbReference type="PROSITE" id="PS00134">
    <property type="entry name" value="TRYPSIN_HIS"/>
    <property type="match status" value="1"/>
</dbReference>
<evidence type="ECO:0000256" key="1">
    <source>
        <dbReference type="ARBA" id="ARBA00023157"/>
    </source>
</evidence>
<dbReference type="Gene3D" id="2.40.10.10">
    <property type="entry name" value="Trypsin-like serine proteases"/>
    <property type="match status" value="2"/>
</dbReference>
<organism evidence="4 5">
    <name type="scientific">Lepeophtheirus salmonis</name>
    <name type="common">Salmon louse</name>
    <name type="synonym">Caligus salmonis</name>
    <dbReference type="NCBI Taxonomy" id="72036"/>
    <lineage>
        <taxon>Eukaryota</taxon>
        <taxon>Metazoa</taxon>
        <taxon>Ecdysozoa</taxon>
        <taxon>Arthropoda</taxon>
        <taxon>Crustacea</taxon>
        <taxon>Multicrustacea</taxon>
        <taxon>Hexanauplia</taxon>
        <taxon>Copepoda</taxon>
        <taxon>Siphonostomatoida</taxon>
        <taxon>Caligidae</taxon>
        <taxon>Lepeophtheirus</taxon>
    </lineage>
</organism>
<feature type="region of interest" description="Disordered" evidence="2">
    <location>
        <begin position="94"/>
        <end position="176"/>
    </location>
</feature>
<evidence type="ECO:0000259" key="3">
    <source>
        <dbReference type="PROSITE" id="PS50240"/>
    </source>
</evidence>
<dbReference type="GO" id="GO:0006508">
    <property type="term" value="P:proteolysis"/>
    <property type="evidence" value="ECO:0007669"/>
    <property type="project" value="InterPro"/>
</dbReference>
<accession>A0A7R8GZT0</accession>
<keyword evidence="1" id="KW-1015">Disulfide bond</keyword>
<dbReference type="PROSITE" id="PS50240">
    <property type="entry name" value="TRYPSIN_DOM"/>
    <property type="match status" value="2"/>
</dbReference>
<proteinExistence type="predicted"/>
<sequence>MPVDNEGKVHFNTTLFALVRVNLQIFMRSTDEMDQADQELRTTIGRSWPFTKRDGKLDLLVPPSSETGPNKLTVGKIFGGMLILENWKITKFGSTPVTKKNLPNGDAGLNPTKSSLEKSCSRKSDPTTPTAGGGTATQILWYEHKPPPLPPSNRSLGGHGYGKPRAPDPPLDDEPLYANVDMEFEQHPPGMEIPSRFLQHSNQSRAGDQRERFRRGASVDRHREYQTPQYYDDTYYAQTREEQDRRVTVKHIGSSEFHQDSRPQQQQQGQACPRQLPQTPKQPPGTIIVIENVLPPEATSGGKNNVVIAGAPNPPGVSGSGVSAVPNTSHRKLPGAATLPAVPQTAVRSGIGGVVNTAKANQGRSRSLSSTSNKSCHGTSTRNRTSSPSYTSSSSSKPSSSCPLPRYFHPEKENCLNQILWSWGEVESRDLTLPLTSLASIEHCIKDYLLYLQHPVQDGLGAIGIYSRTLSSCGIIRWIPLKMRLPFTGSFLPLFLLVLALKFVRANYDDYGSVNFDEDDYSDEEEVKGHNSEFSANSFRQAKTSSPYSVPTLNNCGHICGKIPEPREANPSSKTSSTNSTHHLMNHVRIVNGYVPRDKRPWQTLILTFGSLCGGAIINRRFVLTAAHCVCNMNPKHPAYCKSKEIEGKDTMVPDYDFKRGVTVILGVNYQSLDYVKRHQENIYYPETFDPLNRDIKFSDSIAPVCLPSTTDFPDIPSKEEDSKGGFVAGWAKHKMCKFPFVHNGIVHNRCAHTETPGMDEEICSDFSEWYRRRHDMDTIENKSFLLFSRQNKSKSRLCYGNDPGEHGWCSTCITGTKPGEEGYCDPFKGGSEKNTKSEYGRPKSNKNWGWCAPWCEASKQKMSKTMQEINLNILHDNECKYFGKELDSDVKRELCAGQKHPFPLVPIVEKKFSRKGYTMSKFARNRLGLKKSKYLFYIGEETHVKAIAEGLLKSSEGLFAQHQHKASYKVPSYGIQSSMELIPHGHESCQCGSLSEESPDSIISRPWLAIIRVKRKKTRSICSASLLNTRFLISSATCICKLIKKTFNKVYKRIKTSTRHSVFKPAHGTVYTIFPFERNAPYHIHEEGDKKNIVSTLFVYGSYQPKSGRHDIALIRLDEEIQLFSNRFLQPICLPPVEKSSFTDIDCQIRSTSRHHEKKKHLKCSPQILNGSHSIITSWKSSRSLRGELPCMTNSFGPIRYQPCTIPQLAPICNVFESPYNLPTSDVCRYLLNKINPDDNLDSQKMFVNFRFGGGNTTTCINPNFSRSTVQLFDIHWRHNDPTDRGWCYTCQNQNETCFSWGYCSRGCIYSDTGPGPYLFDKPVVTFISSKDIHICGKSNSHFCSVGVAFHGSSINYYNVKKNRIIINPNEEDPISKVPFEMYRMKQGKNLDMAMIHDLNEIKKYGRLDMELLCDEHSESLLFSLGLFRDLGRAVKNISHSYYNEPGISISTRIQPYLPWIHSLIAEGNCGERSVTEARNGSKLLSFEMPLLETEAREFMVIQELKNEIWTSKLNSPRSFEFSRLFHRLNPKIKRFEAISIIRKAIFLEFREGEKNKILEVTLDETEESFHVELMPIAIRYGTGTNHLQMSWTWDDQDNEMIITLKQGMKSPYGWAGVGISSEKGHLIKAPISALHMYLGFVSKLSKKENFIIINKSGSIDFTNHKGWELIFKFKTHGIRELGIGKSHKFCFLIQVGDTIERNFRLATEHCFIRITTHPLLPIHLFN</sequence>
<dbReference type="Gene3D" id="6.10.250.2180">
    <property type="match status" value="1"/>
</dbReference>
<dbReference type="InterPro" id="IPR043504">
    <property type="entry name" value="Peptidase_S1_PA_chymotrypsin"/>
</dbReference>
<name>A0A7R8GZT0_LEPSM</name>
<reference evidence="4" key="1">
    <citation type="submission" date="2021-02" db="EMBL/GenBank/DDBJ databases">
        <authorList>
            <person name="Bekaert M."/>
        </authorList>
    </citation>
    <scope>NUCLEOTIDE SEQUENCE</scope>
    <source>
        <strain evidence="4">IoA-00</strain>
    </source>
</reference>
<feature type="compositionally biased region" description="Basic and acidic residues" evidence="2">
    <location>
        <begin position="115"/>
        <end position="125"/>
    </location>
</feature>
<evidence type="ECO:0000256" key="2">
    <source>
        <dbReference type="SAM" id="MobiDB-lite"/>
    </source>
</evidence>
<dbReference type="SMART" id="SM00020">
    <property type="entry name" value="Tryp_SPc"/>
    <property type="match status" value="1"/>
</dbReference>
<dbReference type="SMART" id="SM01062">
    <property type="entry name" value="Ca_chan_IQ"/>
    <property type="match status" value="1"/>
</dbReference>
<feature type="compositionally biased region" description="Low complexity" evidence="2">
    <location>
        <begin position="365"/>
        <end position="403"/>
    </location>
</feature>
<protein>
    <submittedName>
        <fullName evidence="4">CACNA1B</fullName>
    </submittedName>
</protein>
<dbReference type="InterPro" id="IPR014873">
    <property type="entry name" value="VDCC_a1su_IQ"/>
</dbReference>
<feature type="region of interest" description="Disordered" evidence="2">
    <location>
        <begin position="358"/>
        <end position="403"/>
    </location>
</feature>
<dbReference type="InterPro" id="IPR001254">
    <property type="entry name" value="Trypsin_dom"/>
</dbReference>
<dbReference type="InterPro" id="IPR009003">
    <property type="entry name" value="Peptidase_S1_PA"/>
</dbReference>